<dbReference type="RefSeq" id="WP_119809296.1">
    <property type="nucleotide sequence ID" value="NZ_QYUP01000020.1"/>
</dbReference>
<feature type="domain" description="Response regulatory" evidence="24">
    <location>
        <begin position="682"/>
        <end position="799"/>
    </location>
</feature>
<dbReference type="InterPro" id="IPR003661">
    <property type="entry name" value="HisK_dim/P_dom"/>
</dbReference>
<dbReference type="PROSITE" id="PS50894">
    <property type="entry name" value="HPT"/>
    <property type="match status" value="1"/>
</dbReference>
<evidence type="ECO:0000259" key="24">
    <source>
        <dbReference type="PROSITE" id="PS50110"/>
    </source>
</evidence>
<keyword evidence="5 21" id="KW-0597">Phosphoprotein</keyword>
<keyword evidence="11" id="KW-0067">ATP-binding</keyword>
<evidence type="ECO:0000256" key="5">
    <source>
        <dbReference type="ARBA" id="ARBA00022553"/>
    </source>
</evidence>
<dbReference type="Pfam" id="PF01627">
    <property type="entry name" value="Hpt"/>
    <property type="match status" value="1"/>
</dbReference>
<dbReference type="GO" id="GO:0005886">
    <property type="term" value="C:plasma membrane"/>
    <property type="evidence" value="ECO:0007669"/>
    <property type="project" value="UniProtKB-SubCell"/>
</dbReference>
<keyword evidence="9" id="KW-0547">Nucleotide-binding</keyword>
<dbReference type="InterPro" id="IPR003594">
    <property type="entry name" value="HATPase_dom"/>
</dbReference>
<dbReference type="PRINTS" id="PR00344">
    <property type="entry name" value="BCTRLSENSOR"/>
</dbReference>
<accession>A0A418Y7H1</accession>
<evidence type="ECO:0000256" key="6">
    <source>
        <dbReference type="ARBA" id="ARBA00022679"/>
    </source>
</evidence>
<dbReference type="OrthoDB" id="5290456at2"/>
<dbReference type="InterPro" id="IPR036097">
    <property type="entry name" value="HisK_dim/P_sf"/>
</dbReference>
<feature type="transmembrane region" description="Helical" evidence="22">
    <location>
        <begin position="6"/>
        <end position="28"/>
    </location>
</feature>
<dbReference type="SMART" id="SM00448">
    <property type="entry name" value="REC"/>
    <property type="match status" value="2"/>
</dbReference>
<evidence type="ECO:0000256" key="17">
    <source>
        <dbReference type="ARBA" id="ARBA00064003"/>
    </source>
</evidence>
<evidence type="ECO:0000256" key="16">
    <source>
        <dbReference type="ARBA" id="ARBA00058004"/>
    </source>
</evidence>
<evidence type="ECO:0000256" key="13">
    <source>
        <dbReference type="ARBA" id="ARBA00023012"/>
    </source>
</evidence>
<dbReference type="Pfam" id="PF03707">
    <property type="entry name" value="MHYT"/>
    <property type="match status" value="2"/>
</dbReference>
<dbReference type="InterPro" id="IPR005330">
    <property type="entry name" value="MHYT_dom"/>
</dbReference>
<comment type="caution">
    <text evidence="27">The sequence shown here is derived from an EMBL/GenBank/DDBJ whole genome shotgun (WGS) entry which is preliminary data.</text>
</comment>
<keyword evidence="4" id="KW-1003">Cell membrane</keyword>
<dbReference type="GO" id="GO:0005524">
    <property type="term" value="F:ATP binding"/>
    <property type="evidence" value="ECO:0007669"/>
    <property type="project" value="UniProtKB-KW"/>
</dbReference>
<keyword evidence="10" id="KW-0418">Kinase</keyword>
<evidence type="ECO:0000259" key="25">
    <source>
        <dbReference type="PROSITE" id="PS50894"/>
    </source>
</evidence>
<feature type="transmembrane region" description="Helical" evidence="22">
    <location>
        <begin position="40"/>
        <end position="65"/>
    </location>
</feature>
<keyword evidence="8" id="KW-0732">Signal</keyword>
<dbReference type="InterPro" id="IPR001789">
    <property type="entry name" value="Sig_transdc_resp-reg_receiver"/>
</dbReference>
<feature type="domain" description="Response regulatory" evidence="24">
    <location>
        <begin position="525"/>
        <end position="646"/>
    </location>
</feature>
<dbReference type="PROSITE" id="PS50109">
    <property type="entry name" value="HIS_KIN"/>
    <property type="match status" value="1"/>
</dbReference>
<dbReference type="Pfam" id="PF00072">
    <property type="entry name" value="Response_reg"/>
    <property type="match status" value="2"/>
</dbReference>
<comment type="subunit">
    <text evidence="17">At low DSF concentrations, interacts with RpfF.</text>
</comment>
<evidence type="ECO:0000256" key="14">
    <source>
        <dbReference type="ARBA" id="ARBA00023026"/>
    </source>
</evidence>
<dbReference type="CDD" id="cd00082">
    <property type="entry name" value="HisKA"/>
    <property type="match status" value="1"/>
</dbReference>
<dbReference type="InterPro" id="IPR005467">
    <property type="entry name" value="His_kinase_dom"/>
</dbReference>
<dbReference type="SUPFAM" id="SSF47384">
    <property type="entry name" value="Homodimeric domain of signal transducing histidine kinase"/>
    <property type="match status" value="1"/>
</dbReference>
<dbReference type="InterPro" id="IPR011006">
    <property type="entry name" value="CheY-like_superfamily"/>
</dbReference>
<dbReference type="PANTHER" id="PTHR45339">
    <property type="entry name" value="HYBRID SIGNAL TRANSDUCTION HISTIDINE KINASE J"/>
    <property type="match status" value="1"/>
</dbReference>
<evidence type="ECO:0000256" key="4">
    <source>
        <dbReference type="ARBA" id="ARBA00022475"/>
    </source>
</evidence>
<dbReference type="CDD" id="cd00088">
    <property type="entry name" value="HPT"/>
    <property type="match status" value="1"/>
</dbReference>
<feature type="modified residue" description="4-aspartylphosphate" evidence="21">
    <location>
        <position position="731"/>
    </location>
</feature>
<evidence type="ECO:0000256" key="8">
    <source>
        <dbReference type="ARBA" id="ARBA00022729"/>
    </source>
</evidence>
<evidence type="ECO:0000256" key="10">
    <source>
        <dbReference type="ARBA" id="ARBA00022777"/>
    </source>
</evidence>
<keyword evidence="13" id="KW-0902">Two-component regulatory system</keyword>
<evidence type="ECO:0000256" key="3">
    <source>
        <dbReference type="ARBA" id="ARBA00012438"/>
    </source>
</evidence>
<sequence length="951" mass="101602">MPIIWNGYLVALSVLIAMFGSFSALSHTEHMRESTGRAGIIWMTAGAVTLAVAIWSMHFIGMLAFHLPIPIAYDIQLTVLSIFPAIAATLFGFYLLQNRAVRFGRIAVAGTFMGLGVAAMHYTGMAALKIQPAISYDPLIFALSIVIAIVAAIGALLIVFVGDRTGLSSLKQQTFGAVIMGIAIAGMHYTAMHGASFAPGSICAVGGRSAEPTLLALMVTSVVLVLFSGGSLASLIDRRIALDRLRAAHAKLKAHGKLLSRTHDELQIAKEAAESASRTKSEFLANMSHEIRTPMNGVLGTVGLLLNTPLSATQRELAGIARASGETLLVIINDILDLSKIEAGKLTIEPLPFDLLVAAEEVAGMIAMCAAEKEIDIIVRYPPDVPRHLVGDPGRIRQVLSNLATNAVKFTHDGQVLIDIQAEAQTDDLVSLRISVEDTGIGISQDKLHSLFDKFTQADASTTRRYGGTGLGLAISKQLVELMGGTIGATSVPEQGSIFWFVLHLPRHADAAPLALPVADLDGARVLIVDDNSVNRRVLQEQTSAWKMRNTSCASAGEALRTLREAHLAGDPYQLAILDFQMPEMDGEMLGRAIKADPMLSDTVLVMLTSLGQRGDMERLKEIGFAAYLVKPARQSELLATLVSAWNDRVPRRAGGVTRRAAAEDRAMHGDSVADRPQFAAHVLLAEDHATNQIVAAMMLRNLGCRVDIAANGRETLDMMEASSYDLVFMDCEMPEMDGFEATSAIRARTDIKAQVPIIAVTAQSMQGDRERCVQAGMDDYITKPVQQEAFAAALARWLRGDSEPAAGGAGQTAGAAAGTTHPVAAAALDAEVVARLRDLTAQSDPSLLEQIYASFQNDGLERIGALRRCASSGDMLALRQVAHALKGASANVGALRMADIARRLQALDDNGPLSGAQDLIDQLGVEFGRVRSDIEDLGVRGVSQNEVCHR</sequence>
<keyword evidence="14" id="KW-0843">Virulence</keyword>
<name>A0A418Y7H1_9BURK</name>
<gene>
    <name evidence="27" type="ORF">D3872_02335</name>
</gene>
<reference evidence="27 28" key="1">
    <citation type="submission" date="2018-09" db="EMBL/GenBank/DDBJ databases">
        <authorList>
            <person name="Zhu H."/>
        </authorList>
    </citation>
    <scope>NUCLEOTIDE SEQUENCE [LARGE SCALE GENOMIC DNA]</scope>
    <source>
        <strain evidence="27 28">K1S02-61</strain>
    </source>
</reference>
<dbReference type="SUPFAM" id="SSF55874">
    <property type="entry name" value="ATPase domain of HSP90 chaperone/DNA topoisomerase II/histidine kinase"/>
    <property type="match status" value="1"/>
</dbReference>
<feature type="modified residue" description="4-aspartylphosphate" evidence="21">
    <location>
        <position position="579"/>
    </location>
</feature>
<dbReference type="EC" id="2.7.13.3" evidence="3"/>
<evidence type="ECO:0000256" key="9">
    <source>
        <dbReference type="ARBA" id="ARBA00022741"/>
    </source>
</evidence>
<evidence type="ECO:0000256" key="11">
    <source>
        <dbReference type="ARBA" id="ARBA00022840"/>
    </source>
</evidence>
<keyword evidence="6" id="KW-0808">Transferase</keyword>
<evidence type="ECO:0000256" key="22">
    <source>
        <dbReference type="PROSITE-ProRule" id="PRU00244"/>
    </source>
</evidence>
<keyword evidence="7 22" id="KW-0812">Transmembrane</keyword>
<dbReference type="InterPro" id="IPR036890">
    <property type="entry name" value="HATPase_C_sf"/>
</dbReference>
<feature type="transmembrane region" description="Helical" evidence="22">
    <location>
        <begin position="140"/>
        <end position="162"/>
    </location>
</feature>
<keyword evidence="15 22" id="KW-0472">Membrane</keyword>
<dbReference type="FunFam" id="3.30.565.10:FF:000010">
    <property type="entry name" value="Sensor histidine kinase RcsC"/>
    <property type="match status" value="1"/>
</dbReference>
<dbReference type="PROSITE" id="PS50110">
    <property type="entry name" value="RESPONSE_REGULATORY"/>
    <property type="match status" value="2"/>
</dbReference>
<dbReference type="SMART" id="SM00388">
    <property type="entry name" value="HisKA"/>
    <property type="match status" value="1"/>
</dbReference>
<evidence type="ECO:0000256" key="18">
    <source>
        <dbReference type="ARBA" id="ARBA00068150"/>
    </source>
</evidence>
<dbReference type="Gene3D" id="1.10.287.130">
    <property type="match status" value="1"/>
</dbReference>
<evidence type="ECO:0000256" key="15">
    <source>
        <dbReference type="ARBA" id="ARBA00023136"/>
    </source>
</evidence>
<evidence type="ECO:0000256" key="1">
    <source>
        <dbReference type="ARBA" id="ARBA00000085"/>
    </source>
</evidence>
<keyword evidence="28" id="KW-1185">Reference proteome</keyword>
<feature type="domain" description="HPt" evidence="25">
    <location>
        <begin position="845"/>
        <end position="938"/>
    </location>
</feature>
<dbReference type="CDD" id="cd17546">
    <property type="entry name" value="REC_hyHK_CKI1_RcsC-like"/>
    <property type="match status" value="1"/>
</dbReference>
<evidence type="ECO:0000259" key="23">
    <source>
        <dbReference type="PROSITE" id="PS50109"/>
    </source>
</evidence>
<dbReference type="Gene3D" id="3.30.565.10">
    <property type="entry name" value="Histidine kinase-like ATPase, C-terminal domain"/>
    <property type="match status" value="1"/>
</dbReference>
<evidence type="ECO:0000256" key="12">
    <source>
        <dbReference type="ARBA" id="ARBA00022989"/>
    </source>
</evidence>
<dbReference type="PROSITE" id="PS50924">
    <property type="entry name" value="MHYT"/>
    <property type="match status" value="1"/>
</dbReference>
<dbReference type="AlphaFoldDB" id="A0A418Y7H1"/>
<dbReference type="Pfam" id="PF02518">
    <property type="entry name" value="HATPase_c"/>
    <property type="match status" value="1"/>
</dbReference>
<dbReference type="EMBL" id="QYUP01000020">
    <property type="protein sequence ID" value="RJG25865.1"/>
    <property type="molecule type" value="Genomic_DNA"/>
</dbReference>
<organism evidence="27 28">
    <name type="scientific">Massilia cavernae</name>
    <dbReference type="NCBI Taxonomy" id="2320864"/>
    <lineage>
        <taxon>Bacteria</taxon>
        <taxon>Pseudomonadati</taxon>
        <taxon>Pseudomonadota</taxon>
        <taxon>Betaproteobacteria</taxon>
        <taxon>Burkholderiales</taxon>
        <taxon>Oxalobacteraceae</taxon>
        <taxon>Telluria group</taxon>
        <taxon>Massilia</taxon>
    </lineage>
</organism>
<dbReference type="Proteomes" id="UP000284006">
    <property type="component" value="Unassembled WGS sequence"/>
</dbReference>
<proteinExistence type="predicted"/>
<comment type="function">
    <text evidence="16">Member of the two-component regulatory system BvgS/BvgA. Phosphorylates BvgA via a four-step phosphorelay in response to environmental signals.</text>
</comment>
<feature type="transmembrane region" description="Helical" evidence="22">
    <location>
        <begin position="77"/>
        <end position="96"/>
    </location>
</feature>
<dbReference type="PANTHER" id="PTHR45339:SF1">
    <property type="entry name" value="HYBRID SIGNAL TRANSDUCTION HISTIDINE KINASE J"/>
    <property type="match status" value="1"/>
</dbReference>
<evidence type="ECO:0000313" key="28">
    <source>
        <dbReference type="Proteomes" id="UP000284006"/>
    </source>
</evidence>
<feature type="modified residue" description="Phosphohistidine" evidence="20">
    <location>
        <position position="884"/>
    </location>
</feature>
<feature type="transmembrane region" description="Helical" evidence="22">
    <location>
        <begin position="174"/>
        <end position="194"/>
    </location>
</feature>
<feature type="domain" description="Histidine kinase" evidence="23">
    <location>
        <begin position="286"/>
        <end position="507"/>
    </location>
</feature>
<dbReference type="CDD" id="cd16922">
    <property type="entry name" value="HATPase_EvgS-ArcB-TorS-like"/>
    <property type="match status" value="1"/>
</dbReference>
<dbReference type="InterPro" id="IPR004358">
    <property type="entry name" value="Sig_transdc_His_kin-like_C"/>
</dbReference>
<dbReference type="SUPFAM" id="SSF47226">
    <property type="entry name" value="Histidine-containing phosphotransfer domain, HPT domain"/>
    <property type="match status" value="1"/>
</dbReference>
<dbReference type="Gene3D" id="1.20.120.160">
    <property type="entry name" value="HPT domain"/>
    <property type="match status" value="1"/>
</dbReference>
<evidence type="ECO:0000256" key="20">
    <source>
        <dbReference type="PROSITE-ProRule" id="PRU00110"/>
    </source>
</evidence>
<evidence type="ECO:0000256" key="19">
    <source>
        <dbReference type="ARBA" id="ARBA00070152"/>
    </source>
</evidence>
<dbReference type="FunFam" id="1.10.287.130:FF:000002">
    <property type="entry name" value="Two-component osmosensing histidine kinase"/>
    <property type="match status" value="1"/>
</dbReference>
<comment type="catalytic activity">
    <reaction evidence="1">
        <text>ATP + protein L-histidine = ADP + protein N-phospho-L-histidine.</text>
        <dbReference type="EC" id="2.7.13.3"/>
    </reaction>
</comment>
<dbReference type="Pfam" id="PF00512">
    <property type="entry name" value="HisKA"/>
    <property type="match status" value="1"/>
</dbReference>
<evidence type="ECO:0000259" key="26">
    <source>
        <dbReference type="PROSITE" id="PS50924"/>
    </source>
</evidence>
<dbReference type="SUPFAM" id="SSF52172">
    <property type="entry name" value="CheY-like"/>
    <property type="match status" value="2"/>
</dbReference>
<evidence type="ECO:0000313" key="27">
    <source>
        <dbReference type="EMBL" id="RJG25865.1"/>
    </source>
</evidence>
<evidence type="ECO:0000256" key="2">
    <source>
        <dbReference type="ARBA" id="ARBA00004651"/>
    </source>
</evidence>
<feature type="transmembrane region" description="Helical" evidence="22">
    <location>
        <begin position="108"/>
        <end position="128"/>
    </location>
</feature>
<dbReference type="InterPro" id="IPR008207">
    <property type="entry name" value="Sig_transdc_His_kin_Hpt_dom"/>
</dbReference>
<feature type="domain" description="MHYT" evidence="26">
    <location>
        <begin position="5"/>
        <end position="198"/>
    </location>
</feature>
<evidence type="ECO:0000256" key="21">
    <source>
        <dbReference type="PROSITE-ProRule" id="PRU00169"/>
    </source>
</evidence>
<dbReference type="Gene3D" id="3.40.50.2300">
    <property type="match status" value="2"/>
</dbReference>
<dbReference type="GO" id="GO:0000155">
    <property type="term" value="F:phosphorelay sensor kinase activity"/>
    <property type="evidence" value="ECO:0007669"/>
    <property type="project" value="InterPro"/>
</dbReference>
<feature type="transmembrane region" description="Helical" evidence="22">
    <location>
        <begin position="214"/>
        <end position="236"/>
    </location>
</feature>
<comment type="subcellular location">
    <subcellularLocation>
        <location evidence="2">Cell membrane</location>
        <topology evidence="2">Multi-pass membrane protein</topology>
    </subcellularLocation>
</comment>
<dbReference type="InterPro" id="IPR036641">
    <property type="entry name" value="HPT_dom_sf"/>
</dbReference>
<evidence type="ECO:0000256" key="7">
    <source>
        <dbReference type="ARBA" id="ARBA00022692"/>
    </source>
</evidence>
<keyword evidence="12 22" id="KW-1133">Transmembrane helix</keyword>
<protein>
    <recommendedName>
        <fullName evidence="18">Sensory/regulatory protein RpfC</fullName>
        <ecNumber evidence="3">2.7.13.3</ecNumber>
    </recommendedName>
    <alternativeName>
        <fullName evidence="19">Virulence sensor protein BvgS</fullName>
    </alternativeName>
</protein>
<dbReference type="SMART" id="SM00387">
    <property type="entry name" value="HATPase_c"/>
    <property type="match status" value="1"/>
</dbReference>